<dbReference type="Proteomes" id="UP000093757">
    <property type="component" value="Unassembled WGS sequence"/>
</dbReference>
<protein>
    <submittedName>
        <fullName evidence="1">Uncharacterized protein</fullName>
    </submittedName>
</protein>
<evidence type="ECO:0000313" key="2">
    <source>
        <dbReference type="Proteomes" id="UP000093757"/>
    </source>
</evidence>
<dbReference type="AlphaFoldDB" id="A0A1A6BJV1"/>
<evidence type="ECO:0000313" key="1">
    <source>
        <dbReference type="EMBL" id="OBS02605.1"/>
    </source>
</evidence>
<proteinExistence type="predicted"/>
<name>A0A1A6BJV1_MYCGO</name>
<organism evidence="1 2">
    <name type="scientific">Mycobacterium gordonae</name>
    <dbReference type="NCBI Taxonomy" id="1778"/>
    <lineage>
        <taxon>Bacteria</taxon>
        <taxon>Bacillati</taxon>
        <taxon>Actinomycetota</taxon>
        <taxon>Actinomycetes</taxon>
        <taxon>Mycobacteriales</taxon>
        <taxon>Mycobacteriaceae</taxon>
        <taxon>Mycobacterium</taxon>
    </lineage>
</organism>
<dbReference type="EMBL" id="MAEM01000160">
    <property type="protein sequence ID" value="OBS02605.1"/>
    <property type="molecule type" value="Genomic_DNA"/>
</dbReference>
<accession>A0A1A6BJV1</accession>
<sequence>MATAKGGPLMAGRYKSIWACLHRCLKIADREDGGLAGFVGGALGGAALLAAHRRLVVLVGVVCGVAGDGVEQGFQFRDTGPQPPDFGDFSAQPREFAIALLATLDVATQLLAEPLDLLAGLPVAGVLCQGLVTVHRSGETLHHSTQLLTHRPFGVAVLEDLQQELALIIRAEKQSVQGVHRRQRQACVGVGSMRAGHLDHAHRGTGIAGSDALGRG</sequence>
<reference evidence="1 2" key="1">
    <citation type="submission" date="2016-06" db="EMBL/GenBank/DDBJ databases">
        <authorList>
            <person name="Kjaerup R.B."/>
            <person name="Dalgaard T.S."/>
            <person name="Juul-Madsen H.R."/>
        </authorList>
    </citation>
    <scope>NUCLEOTIDE SEQUENCE [LARGE SCALE GENOMIC DNA]</scope>
    <source>
        <strain evidence="1 2">1245752.6</strain>
    </source>
</reference>
<comment type="caution">
    <text evidence="1">The sequence shown here is derived from an EMBL/GenBank/DDBJ whole genome shotgun (WGS) entry which is preliminary data.</text>
</comment>
<gene>
    <name evidence="1" type="ORF">A9W98_13945</name>
</gene>